<evidence type="ECO:0000313" key="3">
    <source>
        <dbReference type="EMBL" id="GMT03919.1"/>
    </source>
</evidence>
<dbReference type="EMBL" id="BTSX01000006">
    <property type="protein sequence ID" value="GMT03919.1"/>
    <property type="molecule type" value="Genomic_DNA"/>
</dbReference>
<comment type="caution">
    <text evidence="3">The sequence shown here is derived from an EMBL/GenBank/DDBJ whole genome shotgun (WGS) entry which is preliminary data.</text>
</comment>
<gene>
    <name evidence="3" type="ORF">PENTCL1PPCAC_26093</name>
</gene>
<keyword evidence="1" id="KW-0175">Coiled coil</keyword>
<feature type="coiled-coil region" evidence="1">
    <location>
        <begin position="127"/>
        <end position="169"/>
    </location>
</feature>
<feature type="non-terminal residue" evidence="3">
    <location>
        <position position="169"/>
    </location>
</feature>
<accession>A0AAV5UAL3</accession>
<organism evidence="3 4">
    <name type="scientific">Pristionchus entomophagus</name>
    <dbReference type="NCBI Taxonomy" id="358040"/>
    <lineage>
        <taxon>Eukaryota</taxon>
        <taxon>Metazoa</taxon>
        <taxon>Ecdysozoa</taxon>
        <taxon>Nematoda</taxon>
        <taxon>Chromadorea</taxon>
        <taxon>Rhabditida</taxon>
        <taxon>Rhabditina</taxon>
        <taxon>Diplogasteromorpha</taxon>
        <taxon>Diplogasteroidea</taxon>
        <taxon>Neodiplogasteridae</taxon>
        <taxon>Pristionchus</taxon>
    </lineage>
</organism>
<evidence type="ECO:0000313" key="4">
    <source>
        <dbReference type="Proteomes" id="UP001432027"/>
    </source>
</evidence>
<evidence type="ECO:0000256" key="1">
    <source>
        <dbReference type="SAM" id="Coils"/>
    </source>
</evidence>
<reference evidence="3" key="1">
    <citation type="submission" date="2023-10" db="EMBL/GenBank/DDBJ databases">
        <title>Genome assembly of Pristionchus species.</title>
        <authorList>
            <person name="Yoshida K."/>
            <person name="Sommer R.J."/>
        </authorList>
    </citation>
    <scope>NUCLEOTIDE SEQUENCE</scope>
    <source>
        <strain evidence="3">RS0144</strain>
    </source>
</reference>
<dbReference type="AlphaFoldDB" id="A0AAV5UAL3"/>
<dbReference type="Proteomes" id="UP001432027">
    <property type="component" value="Unassembled WGS sequence"/>
</dbReference>
<sequence length="169" mass="18960">QASCHNNRSPSMLGGIIGSVAGAVGNIFGGGAAKEKAKAEAAVARTKYEGAMLQAERDREANEKLMELQKEAANKLQDAFHEAAAAEKRAHEGIMNLEKEKSAMMKETADATLVLVQEGNERQRIFLKEADEKRHETEKIARETETRLREENEQKRDKERLEARQREDR</sequence>
<feature type="non-terminal residue" evidence="3">
    <location>
        <position position="1"/>
    </location>
</feature>
<protein>
    <submittedName>
        <fullName evidence="3">Uncharacterized protein</fullName>
    </submittedName>
</protein>
<feature type="coiled-coil region" evidence="1">
    <location>
        <begin position="58"/>
        <end position="89"/>
    </location>
</feature>
<keyword evidence="4" id="KW-1185">Reference proteome</keyword>
<name>A0AAV5UAL3_9BILA</name>
<evidence type="ECO:0000256" key="2">
    <source>
        <dbReference type="SAM" id="MobiDB-lite"/>
    </source>
</evidence>
<feature type="region of interest" description="Disordered" evidence="2">
    <location>
        <begin position="127"/>
        <end position="169"/>
    </location>
</feature>
<proteinExistence type="predicted"/>